<evidence type="ECO:0000256" key="1">
    <source>
        <dbReference type="ARBA" id="ARBA00004370"/>
    </source>
</evidence>
<dbReference type="PANTHER" id="PTHR35851:SF1">
    <property type="entry name" value="CELL DIVISION PROTEIN FTSQ"/>
    <property type="match status" value="1"/>
</dbReference>
<comment type="subcellular location">
    <subcellularLocation>
        <location evidence="9">Cell inner membrane</location>
        <topology evidence="9">Single-pass type II membrane protein</topology>
    </subcellularLocation>
    <subcellularLocation>
        <location evidence="1">Membrane</location>
    </subcellularLocation>
    <text evidence="9">Localizes to the division septum.</text>
</comment>
<feature type="compositionally biased region" description="Basic residues" evidence="10">
    <location>
        <begin position="286"/>
        <end position="295"/>
    </location>
</feature>
<evidence type="ECO:0000256" key="10">
    <source>
        <dbReference type="SAM" id="MobiDB-lite"/>
    </source>
</evidence>
<evidence type="ECO:0000313" key="13">
    <source>
        <dbReference type="Proteomes" id="UP001205906"/>
    </source>
</evidence>
<reference evidence="12 13" key="1">
    <citation type="submission" date="2022-06" db="EMBL/GenBank/DDBJ databases">
        <title>Mesorhizobium sp. strain RP14 Genome sequencing and assembly.</title>
        <authorList>
            <person name="Kim I."/>
        </authorList>
    </citation>
    <scope>NUCLEOTIDE SEQUENCE [LARGE SCALE GENOMIC DNA]</scope>
    <source>
        <strain evidence="13">RP14(2022)</strain>
    </source>
</reference>
<keyword evidence="13" id="KW-1185">Reference proteome</keyword>
<keyword evidence="2 9" id="KW-1003">Cell membrane</keyword>
<evidence type="ECO:0000259" key="11">
    <source>
        <dbReference type="PROSITE" id="PS51779"/>
    </source>
</evidence>
<keyword evidence="7 9" id="KW-0472">Membrane</keyword>
<dbReference type="Proteomes" id="UP001205906">
    <property type="component" value="Unassembled WGS sequence"/>
</dbReference>
<keyword evidence="8 9" id="KW-0131">Cell cycle</keyword>
<keyword evidence="6 9" id="KW-1133">Transmembrane helix</keyword>
<dbReference type="InterPro" id="IPR026579">
    <property type="entry name" value="FtsQ"/>
</dbReference>
<dbReference type="InterPro" id="IPR034746">
    <property type="entry name" value="POTRA"/>
</dbReference>
<dbReference type="EMBL" id="JAMXQS010000004">
    <property type="protein sequence ID" value="MCO6050001.1"/>
    <property type="molecule type" value="Genomic_DNA"/>
</dbReference>
<dbReference type="InterPro" id="IPR005548">
    <property type="entry name" value="Cell_div_FtsQ/DivIB_C"/>
</dbReference>
<evidence type="ECO:0000256" key="2">
    <source>
        <dbReference type="ARBA" id="ARBA00022475"/>
    </source>
</evidence>
<organism evidence="12 13">
    <name type="scientific">Mesorhizobium liriopis</name>
    <dbReference type="NCBI Taxonomy" id="2953882"/>
    <lineage>
        <taxon>Bacteria</taxon>
        <taxon>Pseudomonadati</taxon>
        <taxon>Pseudomonadota</taxon>
        <taxon>Alphaproteobacteria</taxon>
        <taxon>Hyphomicrobiales</taxon>
        <taxon>Phyllobacteriaceae</taxon>
        <taxon>Mesorhizobium</taxon>
    </lineage>
</organism>
<feature type="domain" description="POTRA" evidence="11">
    <location>
        <begin position="72"/>
        <end position="140"/>
    </location>
</feature>
<keyword evidence="5 9" id="KW-0812">Transmembrane</keyword>
<evidence type="ECO:0000256" key="5">
    <source>
        <dbReference type="ARBA" id="ARBA00022692"/>
    </source>
</evidence>
<accession>A0ABT1C7P0</accession>
<comment type="similarity">
    <text evidence="9">Belongs to the FtsQ/DivIB family. FtsQ subfamily.</text>
</comment>
<feature type="region of interest" description="Disordered" evidence="10">
    <location>
        <begin position="272"/>
        <end position="295"/>
    </location>
</feature>
<evidence type="ECO:0000313" key="12">
    <source>
        <dbReference type="EMBL" id="MCO6050001.1"/>
    </source>
</evidence>
<dbReference type="Gene3D" id="3.40.50.11690">
    <property type="entry name" value="Cell division protein FtsQ/DivIB"/>
    <property type="match status" value="1"/>
</dbReference>
<dbReference type="PROSITE" id="PS51779">
    <property type="entry name" value="POTRA"/>
    <property type="match status" value="1"/>
</dbReference>
<evidence type="ECO:0000256" key="3">
    <source>
        <dbReference type="ARBA" id="ARBA00022519"/>
    </source>
</evidence>
<dbReference type="Pfam" id="PF03799">
    <property type="entry name" value="FtsQ_DivIB_C"/>
    <property type="match status" value="1"/>
</dbReference>
<proteinExistence type="inferred from homology"/>
<dbReference type="GO" id="GO:0051301">
    <property type="term" value="P:cell division"/>
    <property type="evidence" value="ECO:0007669"/>
    <property type="project" value="UniProtKB-KW"/>
</dbReference>
<evidence type="ECO:0000256" key="4">
    <source>
        <dbReference type="ARBA" id="ARBA00022618"/>
    </source>
</evidence>
<evidence type="ECO:0000256" key="9">
    <source>
        <dbReference type="HAMAP-Rule" id="MF_00911"/>
    </source>
</evidence>
<dbReference type="InterPro" id="IPR045335">
    <property type="entry name" value="FtsQ_C_sf"/>
</dbReference>
<dbReference type="Pfam" id="PF08478">
    <property type="entry name" value="POTRA_1"/>
    <property type="match status" value="1"/>
</dbReference>
<evidence type="ECO:0000256" key="8">
    <source>
        <dbReference type="ARBA" id="ARBA00023306"/>
    </source>
</evidence>
<comment type="function">
    <text evidence="9">Essential cell division protein.</text>
</comment>
<evidence type="ECO:0000256" key="6">
    <source>
        <dbReference type="ARBA" id="ARBA00022989"/>
    </source>
</evidence>
<dbReference type="Gene3D" id="3.10.20.310">
    <property type="entry name" value="membrane protein fhac"/>
    <property type="match status" value="1"/>
</dbReference>
<dbReference type="RefSeq" id="WP_252818242.1">
    <property type="nucleotide sequence ID" value="NZ_JAMXQS010000004.1"/>
</dbReference>
<dbReference type="HAMAP" id="MF_00911">
    <property type="entry name" value="FtsQ_subfam"/>
    <property type="match status" value="1"/>
</dbReference>
<sequence>MDEGSRQGFVLPKLLRRPARFAGRLVKGEVNPPRYANAIATSLLIGSSLLYGTIQGGHGPDVVKALTSRSGFAVDQVHVAGNHETSEIDILDQLEFDGWTSLVGFNVDSARERIASLPWIEKASVRKIYPSTVEVNVIEREPFAIWQHGTTLTVVKRSGEQITEYTGRAKAKLPLIVGEGAPEHAAEFVSMVAADFPDIANRVRGYVRIGDRRWNLYLDNNVVVKLPEYDAKDALAKISQMESESGVLGRDILSVDLRLADRVVVQLTPEAADARQKAIEEEDKAARKRKRETRA</sequence>
<gene>
    <name evidence="9" type="primary">ftsQ</name>
    <name evidence="12" type="ORF">NGM99_09370</name>
</gene>
<protein>
    <recommendedName>
        <fullName evidence="9">Cell division protein FtsQ</fullName>
    </recommendedName>
</protein>
<comment type="caution">
    <text evidence="12">The sequence shown here is derived from an EMBL/GenBank/DDBJ whole genome shotgun (WGS) entry which is preliminary data.</text>
</comment>
<evidence type="ECO:0000256" key="7">
    <source>
        <dbReference type="ARBA" id="ARBA00023136"/>
    </source>
</evidence>
<keyword evidence="3 9" id="KW-0997">Cell inner membrane</keyword>
<name>A0ABT1C7P0_9HYPH</name>
<dbReference type="InterPro" id="IPR013685">
    <property type="entry name" value="POTRA_FtsQ_type"/>
</dbReference>
<dbReference type="PANTHER" id="PTHR35851">
    <property type="entry name" value="CELL DIVISION PROTEIN FTSQ"/>
    <property type="match status" value="1"/>
</dbReference>
<keyword evidence="4 9" id="KW-0132">Cell division</keyword>